<dbReference type="Pfam" id="PF01070">
    <property type="entry name" value="FMN_dh"/>
    <property type="match status" value="1"/>
</dbReference>
<evidence type="ECO:0000313" key="10">
    <source>
        <dbReference type="Proteomes" id="UP000316639"/>
    </source>
</evidence>
<keyword evidence="3 7" id="KW-0288">FMN</keyword>
<keyword evidence="2 7" id="KW-0285">Flavoprotein</keyword>
<keyword evidence="10" id="KW-1185">Reference proteome</keyword>
<dbReference type="Gene3D" id="3.20.20.70">
    <property type="entry name" value="Aldolase class I"/>
    <property type="match status" value="1"/>
</dbReference>
<feature type="binding site" evidence="7">
    <location>
        <begin position="75"/>
        <end position="77"/>
    </location>
    <ligand>
        <name>FMN</name>
        <dbReference type="ChEBI" id="CHEBI:58210"/>
    </ligand>
</feature>
<reference evidence="9 10" key="1">
    <citation type="submission" date="2019-07" db="EMBL/GenBank/DDBJ databases">
        <title>Lentzea xizangensis sp. nov., isolated from Qinghai-Tibetan Plateau Soils.</title>
        <authorList>
            <person name="Huang J."/>
        </authorList>
    </citation>
    <scope>NUCLEOTIDE SEQUENCE [LARGE SCALE GENOMIC DNA]</scope>
    <source>
        <strain evidence="9 10">FXJ1.1311</strain>
    </source>
</reference>
<feature type="active site" description="Proton acceptor" evidence="6">
    <location>
        <position position="237"/>
    </location>
</feature>
<dbReference type="InterPro" id="IPR012133">
    <property type="entry name" value="Alpha-hydoxy_acid_DH_FMN"/>
</dbReference>
<dbReference type="PIRSF" id="PIRSF000138">
    <property type="entry name" value="Al-hdrx_acd_dh"/>
    <property type="match status" value="1"/>
</dbReference>
<evidence type="ECO:0000256" key="3">
    <source>
        <dbReference type="ARBA" id="ARBA00022643"/>
    </source>
</evidence>
<feature type="binding site" evidence="7">
    <location>
        <position position="235"/>
    </location>
    <ligand>
        <name>FMN</name>
        <dbReference type="ChEBI" id="CHEBI:58210"/>
    </ligand>
</feature>
<evidence type="ECO:0000313" key="9">
    <source>
        <dbReference type="EMBL" id="TWP52975.1"/>
    </source>
</evidence>
<feature type="binding site" evidence="7">
    <location>
        <position position="104"/>
    </location>
    <ligand>
        <name>FMN</name>
        <dbReference type="ChEBI" id="CHEBI:58210"/>
    </ligand>
</feature>
<dbReference type="InterPro" id="IPR008259">
    <property type="entry name" value="FMN_hydac_DH_AS"/>
</dbReference>
<dbReference type="PROSITE" id="PS00557">
    <property type="entry name" value="FMN_HYDROXY_ACID_DH_1"/>
    <property type="match status" value="1"/>
</dbReference>
<evidence type="ECO:0000256" key="4">
    <source>
        <dbReference type="ARBA" id="ARBA00023002"/>
    </source>
</evidence>
<comment type="caution">
    <text evidence="9">The sequence shown here is derived from an EMBL/GenBank/DDBJ whole genome shotgun (WGS) entry which is preliminary data.</text>
</comment>
<accession>A0A563EZ32</accession>
<dbReference type="AlphaFoldDB" id="A0A563EZ32"/>
<dbReference type="InterPro" id="IPR013785">
    <property type="entry name" value="Aldolase_TIM"/>
</dbReference>
<dbReference type="SUPFAM" id="SSF51395">
    <property type="entry name" value="FMN-linked oxidoreductases"/>
    <property type="match status" value="1"/>
</dbReference>
<evidence type="ECO:0000256" key="1">
    <source>
        <dbReference type="ARBA" id="ARBA00001917"/>
    </source>
</evidence>
<dbReference type="PROSITE" id="PS51349">
    <property type="entry name" value="FMN_HYDROXY_ACID_DH_2"/>
    <property type="match status" value="1"/>
</dbReference>
<proteinExistence type="inferred from homology"/>
<feature type="domain" description="FMN hydroxy acid dehydrogenase" evidence="8">
    <location>
        <begin position="1"/>
        <end position="339"/>
    </location>
</feature>
<feature type="binding site" evidence="7">
    <location>
        <position position="237"/>
    </location>
    <ligand>
        <name>glyoxylate</name>
        <dbReference type="ChEBI" id="CHEBI:36655"/>
    </ligand>
</feature>
<feature type="binding site" evidence="7">
    <location>
        <position position="213"/>
    </location>
    <ligand>
        <name>FMN</name>
        <dbReference type="ChEBI" id="CHEBI:58210"/>
    </ligand>
</feature>
<name>A0A563EZ32_9PSEU</name>
<comment type="cofactor">
    <cofactor evidence="1">
        <name>FMN</name>
        <dbReference type="ChEBI" id="CHEBI:58210"/>
    </cofactor>
</comment>
<feature type="binding site" evidence="7">
    <location>
        <begin position="291"/>
        <end position="292"/>
    </location>
    <ligand>
        <name>FMN</name>
        <dbReference type="ChEBI" id="CHEBI:58210"/>
    </ligand>
</feature>
<feature type="binding site" evidence="7">
    <location>
        <begin position="268"/>
        <end position="272"/>
    </location>
    <ligand>
        <name>FMN</name>
        <dbReference type="ChEBI" id="CHEBI:58210"/>
    </ligand>
</feature>
<feature type="binding site" evidence="7">
    <location>
        <position position="158"/>
    </location>
    <ligand>
        <name>FMN</name>
        <dbReference type="ChEBI" id="CHEBI:58210"/>
    </ligand>
</feature>
<feature type="binding site" evidence="7">
    <location>
        <position position="240"/>
    </location>
    <ligand>
        <name>glyoxylate</name>
        <dbReference type="ChEBI" id="CHEBI:36655"/>
    </ligand>
</feature>
<keyword evidence="4" id="KW-0560">Oxidoreductase</keyword>
<gene>
    <name evidence="9" type="ORF">FKR81_07690</name>
</gene>
<evidence type="ECO:0000259" key="8">
    <source>
        <dbReference type="PROSITE" id="PS51349"/>
    </source>
</evidence>
<sequence>MISLRELENEARAHLAPEVHDLFAGGADDEITLRANESAFARIGLVPRVLSGSAERDLSTSLLGRTIALPVVIAPTAFHRLAHPDGEISTARAAQAAGTIMIVSMAATTPVEEIPGDTWFQFNVQPDRELTRYQVQRAEKAGCRALVLSVDVAAFGHRERDLRNGFDHLPDGLVCENMRDAAGVVRRIEFAPDLAWSDLAWIREISALPLVLKGITHPADARRALDHGVDGLIVSNHGGRQLDSVAATIDLLPDITSAVGGRVPVLLDGGVRRSTDIVKARALGATAVGIGRPVLWGLAIDGQRGVERVLSLLREELDRALALCGASSLDDLSEDLLRW</sequence>
<evidence type="ECO:0000256" key="7">
    <source>
        <dbReference type="PIRSR" id="PIRSR000138-2"/>
    </source>
</evidence>
<dbReference type="RefSeq" id="WP_146350228.1">
    <property type="nucleotide sequence ID" value="NZ_VOBR01000004.1"/>
</dbReference>
<dbReference type="GO" id="GO:0010181">
    <property type="term" value="F:FMN binding"/>
    <property type="evidence" value="ECO:0007669"/>
    <property type="project" value="InterPro"/>
</dbReference>
<evidence type="ECO:0000256" key="5">
    <source>
        <dbReference type="ARBA" id="ARBA00024042"/>
    </source>
</evidence>
<dbReference type="OrthoDB" id="9770452at2"/>
<evidence type="ECO:0000256" key="2">
    <source>
        <dbReference type="ARBA" id="ARBA00022630"/>
    </source>
</evidence>
<dbReference type="PANTHER" id="PTHR10578">
    <property type="entry name" value="S -2-HYDROXY-ACID OXIDASE-RELATED"/>
    <property type="match status" value="1"/>
</dbReference>
<organism evidence="9 10">
    <name type="scientific">Lentzea tibetensis</name>
    <dbReference type="NCBI Taxonomy" id="2591470"/>
    <lineage>
        <taxon>Bacteria</taxon>
        <taxon>Bacillati</taxon>
        <taxon>Actinomycetota</taxon>
        <taxon>Actinomycetes</taxon>
        <taxon>Pseudonocardiales</taxon>
        <taxon>Pseudonocardiaceae</taxon>
        <taxon>Lentzea</taxon>
    </lineage>
</organism>
<dbReference type="Proteomes" id="UP000316639">
    <property type="component" value="Unassembled WGS sequence"/>
</dbReference>
<dbReference type="GO" id="GO:0016614">
    <property type="term" value="F:oxidoreductase activity, acting on CH-OH group of donors"/>
    <property type="evidence" value="ECO:0007669"/>
    <property type="project" value="UniProtKB-ARBA"/>
</dbReference>
<dbReference type="CDD" id="cd02809">
    <property type="entry name" value="alpha_hydroxyacid_oxid_FMN"/>
    <property type="match status" value="1"/>
</dbReference>
<dbReference type="FunFam" id="3.20.20.70:FF:000029">
    <property type="entry name" value="L-lactate dehydrogenase"/>
    <property type="match status" value="1"/>
</dbReference>
<dbReference type="InterPro" id="IPR000262">
    <property type="entry name" value="FMN-dep_DH"/>
</dbReference>
<dbReference type="PANTHER" id="PTHR10578:SF149">
    <property type="entry name" value="2-HYDROXYACID OXIDASE 2"/>
    <property type="match status" value="1"/>
</dbReference>
<dbReference type="EMBL" id="VOBR01000004">
    <property type="protein sequence ID" value="TWP52975.1"/>
    <property type="molecule type" value="Genomic_DNA"/>
</dbReference>
<dbReference type="InterPro" id="IPR037396">
    <property type="entry name" value="FMN_HAD"/>
</dbReference>
<feature type="binding site" evidence="7">
    <location>
        <position position="121"/>
    </location>
    <ligand>
        <name>FMN</name>
        <dbReference type="ChEBI" id="CHEBI:58210"/>
    </ligand>
</feature>
<comment type="similarity">
    <text evidence="5">Belongs to the FMN-dependent alpha-hydroxy acid dehydrogenase family.</text>
</comment>
<protein>
    <submittedName>
        <fullName evidence="9">Alpha-hydroxy-acid oxidizing protein</fullName>
    </submittedName>
</protein>
<evidence type="ECO:0000256" key="6">
    <source>
        <dbReference type="PIRSR" id="PIRSR000138-1"/>
    </source>
</evidence>